<name>A0A3S9USG9_9BACL</name>
<sequence>MESGDLRIFQAVAREGSITKAAQMLNYVQSNVTNRIQYLEAQLKTPLFRRSNRGMTLTPAGENLLGYADKILILIDEAVKSTQYSDHPSGPLRIGSIETTAVIHLTPLLAEYQSQYPDVNVSLITGVTHALLQKVLDYELDGAFVYGPIDHPDIEHVAAFKEELVLISEPGKSNMDELLSKPMLFFDVGCTHREKAESFLRGTGLATYQIMEFGTLAVILDGVSTGLGVSMLPRSSIAKAEEQGIIASHRLPEEYRDLQVWFVHRHDSIYSSALTRLIQYLKLSINS</sequence>
<proteinExistence type="inferred from homology"/>
<keyword evidence="2" id="KW-0805">Transcription regulation</keyword>
<reference evidence="7" key="1">
    <citation type="submission" date="2018-12" db="EMBL/GenBank/DDBJ databases">
        <title>Complete genome sequence of Paenibacillus sp. MBLB1234.</title>
        <authorList>
            <person name="Nam Y.-D."/>
            <person name="Kang J."/>
            <person name="Chung W.-H."/>
            <person name="Park Y.S."/>
        </authorList>
    </citation>
    <scope>NUCLEOTIDE SEQUENCE [LARGE SCALE GENOMIC DNA]</scope>
    <source>
        <strain evidence="7">MBLB1234</strain>
    </source>
</reference>
<dbReference type="EMBL" id="CP034346">
    <property type="protein sequence ID" value="AZS13233.1"/>
    <property type="molecule type" value="Genomic_DNA"/>
</dbReference>
<keyword evidence="7" id="KW-1185">Reference proteome</keyword>
<keyword evidence="4" id="KW-0804">Transcription</keyword>
<accession>A0A3S9USG9</accession>
<feature type="domain" description="HTH lysR-type" evidence="5">
    <location>
        <begin position="1"/>
        <end position="58"/>
    </location>
</feature>
<dbReference type="PANTHER" id="PTHR30126">
    <property type="entry name" value="HTH-TYPE TRANSCRIPTIONAL REGULATOR"/>
    <property type="match status" value="1"/>
</dbReference>
<dbReference type="CDD" id="cd08442">
    <property type="entry name" value="PBP2_YofA_SoxR_like"/>
    <property type="match status" value="1"/>
</dbReference>
<keyword evidence="3" id="KW-0238">DNA-binding</keyword>
<dbReference type="FunFam" id="1.10.10.10:FF:000001">
    <property type="entry name" value="LysR family transcriptional regulator"/>
    <property type="match status" value="1"/>
</dbReference>
<dbReference type="Pfam" id="PF03466">
    <property type="entry name" value="LysR_substrate"/>
    <property type="match status" value="1"/>
</dbReference>
<dbReference type="Gene3D" id="1.10.10.10">
    <property type="entry name" value="Winged helix-like DNA-binding domain superfamily/Winged helix DNA-binding domain"/>
    <property type="match status" value="1"/>
</dbReference>
<dbReference type="InterPro" id="IPR000847">
    <property type="entry name" value="LysR_HTH_N"/>
</dbReference>
<evidence type="ECO:0000256" key="3">
    <source>
        <dbReference type="ARBA" id="ARBA00023125"/>
    </source>
</evidence>
<dbReference type="InterPro" id="IPR036388">
    <property type="entry name" value="WH-like_DNA-bd_sf"/>
</dbReference>
<dbReference type="SUPFAM" id="SSF46785">
    <property type="entry name" value="Winged helix' DNA-binding domain"/>
    <property type="match status" value="1"/>
</dbReference>
<dbReference type="GO" id="GO:0000976">
    <property type="term" value="F:transcription cis-regulatory region binding"/>
    <property type="evidence" value="ECO:0007669"/>
    <property type="project" value="TreeGrafter"/>
</dbReference>
<protein>
    <submittedName>
        <fullName evidence="6">LysR family transcriptional regulator</fullName>
    </submittedName>
</protein>
<dbReference type="GO" id="GO:0003700">
    <property type="term" value="F:DNA-binding transcription factor activity"/>
    <property type="evidence" value="ECO:0007669"/>
    <property type="project" value="InterPro"/>
</dbReference>
<dbReference type="Pfam" id="PF00126">
    <property type="entry name" value="HTH_1"/>
    <property type="match status" value="1"/>
</dbReference>
<evidence type="ECO:0000313" key="6">
    <source>
        <dbReference type="EMBL" id="AZS13233.1"/>
    </source>
</evidence>
<dbReference type="AlphaFoldDB" id="A0A3S9USG9"/>
<evidence type="ECO:0000313" key="7">
    <source>
        <dbReference type="Proteomes" id="UP000270678"/>
    </source>
</evidence>
<dbReference type="KEGG" id="plut:EI981_01185"/>
<dbReference type="Gene3D" id="3.40.190.290">
    <property type="match status" value="1"/>
</dbReference>
<evidence type="ECO:0000256" key="1">
    <source>
        <dbReference type="ARBA" id="ARBA00009437"/>
    </source>
</evidence>
<dbReference type="InterPro" id="IPR005119">
    <property type="entry name" value="LysR_subst-bd"/>
</dbReference>
<gene>
    <name evidence="6" type="ORF">EI981_01185</name>
</gene>
<dbReference type="PANTHER" id="PTHR30126:SF40">
    <property type="entry name" value="HTH-TYPE TRANSCRIPTIONAL REGULATOR GLTR"/>
    <property type="match status" value="1"/>
</dbReference>
<dbReference type="SUPFAM" id="SSF53850">
    <property type="entry name" value="Periplasmic binding protein-like II"/>
    <property type="match status" value="1"/>
</dbReference>
<dbReference type="InterPro" id="IPR036390">
    <property type="entry name" value="WH_DNA-bd_sf"/>
</dbReference>
<evidence type="ECO:0000256" key="2">
    <source>
        <dbReference type="ARBA" id="ARBA00023015"/>
    </source>
</evidence>
<dbReference type="RefSeq" id="WP_126994709.1">
    <property type="nucleotide sequence ID" value="NZ_CP034346.1"/>
</dbReference>
<dbReference type="Proteomes" id="UP000270678">
    <property type="component" value="Chromosome"/>
</dbReference>
<evidence type="ECO:0000256" key="4">
    <source>
        <dbReference type="ARBA" id="ARBA00023163"/>
    </source>
</evidence>
<dbReference type="PROSITE" id="PS50931">
    <property type="entry name" value="HTH_LYSR"/>
    <property type="match status" value="1"/>
</dbReference>
<evidence type="ECO:0000259" key="5">
    <source>
        <dbReference type="PROSITE" id="PS50931"/>
    </source>
</evidence>
<organism evidence="6 7">
    <name type="scientific">Paenibacillus lutimineralis</name>
    <dbReference type="NCBI Taxonomy" id="2707005"/>
    <lineage>
        <taxon>Bacteria</taxon>
        <taxon>Bacillati</taxon>
        <taxon>Bacillota</taxon>
        <taxon>Bacilli</taxon>
        <taxon>Bacillales</taxon>
        <taxon>Paenibacillaceae</taxon>
        <taxon>Paenibacillus</taxon>
    </lineage>
</organism>
<comment type="similarity">
    <text evidence="1">Belongs to the LysR transcriptional regulatory family.</text>
</comment>
<dbReference type="OrthoDB" id="8479357at2"/>